<dbReference type="PANTHER" id="PTHR21549">
    <property type="entry name" value="MUTATED IN BLADDER CANCER 1"/>
    <property type="match status" value="1"/>
</dbReference>
<dbReference type="EMBL" id="KB203888">
    <property type="protein sequence ID" value="ESO82475.1"/>
    <property type="molecule type" value="Genomic_DNA"/>
</dbReference>
<feature type="region of interest" description="Disordered" evidence="2">
    <location>
        <begin position="416"/>
        <end position="447"/>
    </location>
</feature>
<evidence type="ECO:0008006" key="5">
    <source>
        <dbReference type="Google" id="ProtNLM"/>
    </source>
</evidence>
<keyword evidence="4" id="KW-1185">Reference proteome</keyword>
<dbReference type="KEGG" id="lgi:LOTGIDRAFT_169949"/>
<dbReference type="AlphaFoldDB" id="V3ZJD3"/>
<organism evidence="3 4">
    <name type="scientific">Lottia gigantea</name>
    <name type="common">Giant owl limpet</name>
    <dbReference type="NCBI Taxonomy" id="225164"/>
    <lineage>
        <taxon>Eukaryota</taxon>
        <taxon>Metazoa</taxon>
        <taxon>Spiralia</taxon>
        <taxon>Lophotrochozoa</taxon>
        <taxon>Mollusca</taxon>
        <taxon>Gastropoda</taxon>
        <taxon>Patellogastropoda</taxon>
        <taxon>Lottioidea</taxon>
        <taxon>Lottiidae</taxon>
        <taxon>Lottia</taxon>
    </lineage>
</organism>
<gene>
    <name evidence="3" type="ORF">LOTGIDRAFT_169949</name>
</gene>
<evidence type="ECO:0000313" key="4">
    <source>
        <dbReference type="Proteomes" id="UP000030746"/>
    </source>
</evidence>
<keyword evidence="1" id="KW-0175">Coiled coil</keyword>
<name>V3ZJD3_LOTGI</name>
<evidence type="ECO:0000256" key="1">
    <source>
        <dbReference type="ARBA" id="ARBA00023054"/>
    </source>
</evidence>
<dbReference type="OrthoDB" id="448087at2759"/>
<accession>V3ZJD3</accession>
<dbReference type="PANTHER" id="PTHR21549:SF1">
    <property type="entry name" value="COILED-COIL DOMAIN-CONTAINING PROTEIN 148"/>
    <property type="match status" value="1"/>
</dbReference>
<proteinExistence type="predicted"/>
<feature type="compositionally biased region" description="Basic and acidic residues" evidence="2">
    <location>
        <begin position="434"/>
        <end position="447"/>
    </location>
</feature>
<dbReference type="HOGENOM" id="CLU_032590_0_0_1"/>
<evidence type="ECO:0000256" key="2">
    <source>
        <dbReference type="SAM" id="MobiDB-lite"/>
    </source>
</evidence>
<dbReference type="GeneID" id="20241287"/>
<sequence length="602" mass="73370">MDCIAYSFSVISDKLVQRATDGLGSNKYKDVNYYKLQHLSSKTRFTSHKFSMKLEKLDKFCKQNKENNVLKQHKLLWQKEFLKLHYARKNIQTEIEDHVRDNRVGICGQIYKDFEYFQDSLNKEFEEFKKQTAEPIWNLREDLEYWLTENKTRLSEGSPDALTKYDEVREMVDCVEKQQYSILQQLQHEQIKLEKELNSDDMLDLCPIQLERRPHIVEGIPEEGIQLECPDEELKTAVLNEFLLLDSKYHRHLEDLDRRHGLCKSRDMCGDWYEDEHFTFLAIYDQYSHDLKNRRQLLLDRLKRHLPQKTRQQLAEHEDWWLDYKYYNERMRSIMLDWQRDRKELFNKALVVFDEAKVVHELEERKAEFRTHQKLVCDALFDKVLKWREQKEEVTRLQMKQEEKARHYILEQQKLEQEREKKHRQETKHKISKFQHEKEEKKRREEEEDKRRLEELYHLLNEQAEYDKNRVQFRKEQFDEKTEEKKRQKLQELEEEREKEERLEALRSTVRVTAESDPDRLHQNTKAWQKRLEDDNLVDIQKPLFEVNSFTSNQVTSDPRIRLEQKLREAGVVNSVYARQAMAQMKPLHPPRRDMLSTAFKD</sequence>
<dbReference type="CTD" id="20241287"/>
<dbReference type="OMA" id="KLKKYWA"/>
<dbReference type="RefSeq" id="XP_009066828.1">
    <property type="nucleotide sequence ID" value="XM_009068580.1"/>
</dbReference>
<reference evidence="3 4" key="1">
    <citation type="journal article" date="2013" name="Nature">
        <title>Insights into bilaterian evolution from three spiralian genomes.</title>
        <authorList>
            <person name="Simakov O."/>
            <person name="Marletaz F."/>
            <person name="Cho S.J."/>
            <person name="Edsinger-Gonzales E."/>
            <person name="Havlak P."/>
            <person name="Hellsten U."/>
            <person name="Kuo D.H."/>
            <person name="Larsson T."/>
            <person name="Lv J."/>
            <person name="Arendt D."/>
            <person name="Savage R."/>
            <person name="Osoegawa K."/>
            <person name="de Jong P."/>
            <person name="Grimwood J."/>
            <person name="Chapman J.A."/>
            <person name="Shapiro H."/>
            <person name="Aerts A."/>
            <person name="Otillar R.P."/>
            <person name="Terry A.Y."/>
            <person name="Boore J.L."/>
            <person name="Grigoriev I.V."/>
            <person name="Lindberg D.R."/>
            <person name="Seaver E.C."/>
            <person name="Weisblat D.A."/>
            <person name="Putnam N.H."/>
            <person name="Rokhsar D.S."/>
        </authorList>
    </citation>
    <scope>NUCLEOTIDE SEQUENCE [LARGE SCALE GENOMIC DNA]</scope>
</reference>
<dbReference type="InterPro" id="IPR039902">
    <property type="entry name" value="CCDC148/CCDC112"/>
</dbReference>
<evidence type="ECO:0000313" key="3">
    <source>
        <dbReference type="EMBL" id="ESO82475.1"/>
    </source>
</evidence>
<feature type="compositionally biased region" description="Basic residues" evidence="2">
    <location>
        <begin position="421"/>
        <end position="433"/>
    </location>
</feature>
<dbReference type="Proteomes" id="UP000030746">
    <property type="component" value="Unassembled WGS sequence"/>
</dbReference>
<protein>
    <recommendedName>
        <fullName evidence="5">Coiled-coil domain-containing protein 148</fullName>
    </recommendedName>
</protein>